<dbReference type="SFLD" id="SFLDS00029">
    <property type="entry name" value="Radical_SAM"/>
    <property type="match status" value="1"/>
</dbReference>
<dbReference type="PANTHER" id="PTHR42731:SF1">
    <property type="entry name" value="RADICAL SAM DOMAIN PROTEIN"/>
    <property type="match status" value="1"/>
</dbReference>
<dbReference type="EMBL" id="WSRR01000007">
    <property type="protein sequence ID" value="MVX60772.1"/>
    <property type="molecule type" value="Genomic_DNA"/>
</dbReference>
<dbReference type="RefSeq" id="WP_160345472.1">
    <property type="nucleotide sequence ID" value="NZ_WSRR01000007.1"/>
</dbReference>
<sequence length="688" mass="74088">MPSTNLWPQVEPLLARVERPARYLNHEWGCVVKDDAPFQFCMIYPDTYELGQANQAVRILVNAVNATEGMGAERAFLPAVDMADLMRDAGVPLFSLESCAPVAEFDAVGITLPHELAATNILETLDLAGIPLHSDERAEGDPVVLAGGPCAYNPEPYAPFFDVILVGEGEEQLPEALSLIRRLRGEGAPRADILRALAREVGGAYVPSLYRWRDEAEAQAAGSWVEPLFDDVPPVVDKRVFTGFATSDAYEPMVVPYTEVVHDRLNVEVLRGCARGCRFCQAGMMYRPVRERSADNIVSAVVRGLADTGYDEVSLTSLSSTDHSQIAEILTRVNGACAGTGVRVSVPSQRLDAFGVEMAELVAGQKKGGLTFAPEAGTQRLRDVINKNVTEDDLFSAIDAAFAAGWRRCKLYFMVGLPTETDDDIKGIASLAQRAYDRAKAAVPPEQRGSVRMSVSCAVFVPKAQTPFQWDGQISPEETLRRVGLLKRSVKYKAVDVHYHDPATSFVEAVMSRGGREVAAWVEEAWRRGARFDAWTEHFNGEAWTGAAEALGIDPAAVAQADFATDYVLPWNHITAAVSPRFLARERARAAEGITTPDCTFENCSACGACPTLGADIQLMEERAGKTGAGAVEPAGANPYRTVRAADSATTEARSASEAAAGGVGAPRDPECGPRGEGEGSSEEEAMA</sequence>
<dbReference type="GO" id="GO:0003824">
    <property type="term" value="F:catalytic activity"/>
    <property type="evidence" value="ECO:0007669"/>
    <property type="project" value="InterPro"/>
</dbReference>
<dbReference type="InterPro" id="IPR045784">
    <property type="entry name" value="Radical_SAM_N2"/>
</dbReference>
<dbReference type="OrthoDB" id="9806827at2"/>
<name>A0A6N8JMI7_9ACTN</name>
<feature type="compositionally biased region" description="Low complexity" evidence="1">
    <location>
        <begin position="645"/>
        <end position="661"/>
    </location>
</feature>
<evidence type="ECO:0000313" key="4">
    <source>
        <dbReference type="Proteomes" id="UP000463388"/>
    </source>
</evidence>
<dbReference type="Pfam" id="PF04055">
    <property type="entry name" value="Radical_SAM"/>
    <property type="match status" value="1"/>
</dbReference>
<dbReference type="PROSITE" id="PS51918">
    <property type="entry name" value="RADICAL_SAM"/>
    <property type="match status" value="1"/>
</dbReference>
<comment type="caution">
    <text evidence="3">The sequence shown here is derived from an EMBL/GenBank/DDBJ whole genome shotgun (WGS) entry which is preliminary data.</text>
</comment>
<organism evidence="3 4">
    <name type="scientific">Adlercreutzia mucosicola</name>
    <dbReference type="NCBI Taxonomy" id="580026"/>
    <lineage>
        <taxon>Bacteria</taxon>
        <taxon>Bacillati</taxon>
        <taxon>Actinomycetota</taxon>
        <taxon>Coriobacteriia</taxon>
        <taxon>Eggerthellales</taxon>
        <taxon>Eggerthellaceae</taxon>
        <taxon>Adlercreutzia</taxon>
    </lineage>
</organism>
<protein>
    <submittedName>
        <fullName evidence="3">TIGR03960 family B12-binding radical SAM protein</fullName>
    </submittedName>
</protein>
<reference evidence="3 4" key="1">
    <citation type="submission" date="2019-12" db="EMBL/GenBank/DDBJ databases">
        <title>Microbes associate with the intestines of laboratory mice.</title>
        <authorList>
            <person name="Navarre W."/>
            <person name="Wong E."/>
        </authorList>
    </citation>
    <scope>NUCLEOTIDE SEQUENCE [LARGE SCALE GENOMIC DNA]</scope>
    <source>
        <strain evidence="3 4">NM66_B29</strain>
    </source>
</reference>
<proteinExistence type="predicted"/>
<gene>
    <name evidence="3" type="ORF">GKZ27_04770</name>
</gene>
<dbReference type="Proteomes" id="UP000463388">
    <property type="component" value="Unassembled WGS sequence"/>
</dbReference>
<evidence type="ECO:0000313" key="3">
    <source>
        <dbReference type="EMBL" id="MVX60772.1"/>
    </source>
</evidence>
<keyword evidence="4" id="KW-1185">Reference proteome</keyword>
<dbReference type="AlphaFoldDB" id="A0A6N8JMI7"/>
<dbReference type="InterPro" id="IPR023862">
    <property type="entry name" value="CHP03960_rSAM"/>
</dbReference>
<dbReference type="InterPro" id="IPR006638">
    <property type="entry name" value="Elp3/MiaA/NifB-like_rSAM"/>
</dbReference>
<evidence type="ECO:0000259" key="2">
    <source>
        <dbReference type="PROSITE" id="PS51918"/>
    </source>
</evidence>
<dbReference type="InterPro" id="IPR058240">
    <property type="entry name" value="rSAM_sf"/>
</dbReference>
<dbReference type="SMART" id="SM00729">
    <property type="entry name" value="Elp3"/>
    <property type="match status" value="1"/>
</dbReference>
<dbReference type="SUPFAM" id="SSF102114">
    <property type="entry name" value="Radical SAM enzymes"/>
    <property type="match status" value="1"/>
</dbReference>
<dbReference type="Pfam" id="PF19864">
    <property type="entry name" value="Radical_SAM_N2"/>
    <property type="match status" value="1"/>
</dbReference>
<dbReference type="CDD" id="cd01335">
    <property type="entry name" value="Radical_SAM"/>
    <property type="match status" value="1"/>
</dbReference>
<dbReference type="Gene3D" id="3.80.30.20">
    <property type="entry name" value="tm_1862 like domain"/>
    <property type="match status" value="1"/>
</dbReference>
<feature type="region of interest" description="Disordered" evidence="1">
    <location>
        <begin position="645"/>
        <end position="688"/>
    </location>
</feature>
<feature type="compositionally biased region" description="Basic and acidic residues" evidence="1">
    <location>
        <begin position="668"/>
        <end position="678"/>
    </location>
</feature>
<evidence type="ECO:0000256" key="1">
    <source>
        <dbReference type="SAM" id="MobiDB-lite"/>
    </source>
</evidence>
<dbReference type="GO" id="GO:0051536">
    <property type="term" value="F:iron-sulfur cluster binding"/>
    <property type="evidence" value="ECO:0007669"/>
    <property type="project" value="InterPro"/>
</dbReference>
<dbReference type="PANTHER" id="PTHR42731">
    <property type="entry name" value="SLL1084 PROTEIN"/>
    <property type="match status" value="1"/>
</dbReference>
<dbReference type="InterPro" id="IPR007197">
    <property type="entry name" value="rSAM"/>
</dbReference>
<accession>A0A6N8JMI7</accession>
<dbReference type="InterPro" id="IPR023404">
    <property type="entry name" value="rSAM_horseshoe"/>
</dbReference>
<feature type="domain" description="Radical SAM core" evidence="2">
    <location>
        <begin position="259"/>
        <end position="496"/>
    </location>
</feature>
<dbReference type="SFLD" id="SFLDG01082">
    <property type="entry name" value="B12-binding_domain_containing"/>
    <property type="match status" value="1"/>
</dbReference>
<dbReference type="NCBIfam" id="TIGR03960">
    <property type="entry name" value="rSAM_fuse_unch"/>
    <property type="match status" value="1"/>
</dbReference>